<feature type="domain" description="ABC transporter" evidence="6">
    <location>
        <begin position="2"/>
        <end position="226"/>
    </location>
</feature>
<proteinExistence type="inferred from homology"/>
<keyword evidence="5" id="KW-0029">Amino-acid transport</keyword>
<dbReference type="InterPro" id="IPR027417">
    <property type="entry name" value="P-loop_NTPase"/>
</dbReference>
<dbReference type="SMART" id="SM00382">
    <property type="entry name" value="AAA"/>
    <property type="match status" value="1"/>
</dbReference>
<dbReference type="Proteomes" id="UP000287239">
    <property type="component" value="Unassembled WGS sequence"/>
</dbReference>
<evidence type="ECO:0000256" key="2">
    <source>
        <dbReference type="ARBA" id="ARBA00022448"/>
    </source>
</evidence>
<dbReference type="GO" id="GO:0098796">
    <property type="term" value="C:membrane protein complex"/>
    <property type="evidence" value="ECO:0007669"/>
    <property type="project" value="UniProtKB-ARBA"/>
</dbReference>
<evidence type="ECO:0000256" key="3">
    <source>
        <dbReference type="ARBA" id="ARBA00022741"/>
    </source>
</evidence>
<name>A0A429ZJU3_9ENTE</name>
<keyword evidence="3" id="KW-0547">Nucleotide-binding</keyword>
<dbReference type="PROSITE" id="PS00211">
    <property type="entry name" value="ABC_TRANSPORTER_1"/>
    <property type="match status" value="1"/>
</dbReference>
<accession>A0A429ZJU3</accession>
<dbReference type="PROSITE" id="PS50893">
    <property type="entry name" value="ABC_TRANSPORTER_2"/>
    <property type="match status" value="1"/>
</dbReference>
<dbReference type="FunFam" id="3.40.50.300:FF:000032">
    <property type="entry name" value="Export ABC transporter ATP-binding protein"/>
    <property type="match status" value="1"/>
</dbReference>
<reference evidence="7 8" key="1">
    <citation type="submission" date="2017-05" db="EMBL/GenBank/DDBJ databases">
        <title>Vagococcus spp. assemblies.</title>
        <authorList>
            <person name="Gulvik C.A."/>
        </authorList>
    </citation>
    <scope>NUCLEOTIDE SEQUENCE [LARGE SCALE GENOMIC DNA]</scope>
    <source>
        <strain evidence="7 8">NCFB 2777</strain>
    </source>
</reference>
<dbReference type="OrthoDB" id="9791546at2"/>
<protein>
    <recommendedName>
        <fullName evidence="6">ABC transporter domain-containing protein</fullName>
    </recommendedName>
</protein>
<dbReference type="InterPro" id="IPR017911">
    <property type="entry name" value="MacB-like_ATP-bd"/>
</dbReference>
<gene>
    <name evidence="7" type="ORF">CBF35_10945</name>
</gene>
<dbReference type="RefSeq" id="WP_126781078.1">
    <property type="nucleotide sequence ID" value="NZ_NGJU01000017.1"/>
</dbReference>
<dbReference type="GeneID" id="98568891"/>
<keyword evidence="8" id="KW-1185">Reference proteome</keyword>
<dbReference type="GO" id="GO:0016887">
    <property type="term" value="F:ATP hydrolysis activity"/>
    <property type="evidence" value="ECO:0007669"/>
    <property type="project" value="InterPro"/>
</dbReference>
<sequence length="226" mass="25473">MIKLEMIKKIYKQKELTSTGLDIKKLEIKQGDFIGITGSSGSGKSTLLNILGTLDAPTQGSYLYKENDVATYSNKQLANFRNQEIGFVVQFFALIQDYTIFENIQLPLHYQKLTGKAKKALIHDVADKLDIRDILGKYPNQLSGGQQQRAAIARAMINQPPLILADEPTGNLDNQNTIRVMTYLKDLHNSGHTICLVTHEAELLTYCNRKIVLEDGRISYDEFSDY</sequence>
<dbReference type="Pfam" id="PF00005">
    <property type="entry name" value="ABC_tran"/>
    <property type="match status" value="1"/>
</dbReference>
<keyword evidence="4" id="KW-0067">ATP-binding</keyword>
<dbReference type="PANTHER" id="PTHR42798">
    <property type="entry name" value="LIPOPROTEIN-RELEASING SYSTEM ATP-BINDING PROTEIN LOLD"/>
    <property type="match status" value="1"/>
</dbReference>
<keyword evidence="2" id="KW-0813">Transport</keyword>
<dbReference type="InterPro" id="IPR003439">
    <property type="entry name" value="ABC_transporter-like_ATP-bd"/>
</dbReference>
<dbReference type="SUPFAM" id="SSF52540">
    <property type="entry name" value="P-loop containing nucleoside triphosphate hydrolases"/>
    <property type="match status" value="1"/>
</dbReference>
<evidence type="ECO:0000259" key="6">
    <source>
        <dbReference type="PROSITE" id="PS50893"/>
    </source>
</evidence>
<dbReference type="Gene3D" id="3.40.50.300">
    <property type="entry name" value="P-loop containing nucleotide triphosphate hydrolases"/>
    <property type="match status" value="1"/>
</dbReference>
<evidence type="ECO:0000256" key="4">
    <source>
        <dbReference type="ARBA" id="ARBA00022840"/>
    </source>
</evidence>
<dbReference type="EMBL" id="NGJU01000017">
    <property type="protein sequence ID" value="RST93964.1"/>
    <property type="molecule type" value="Genomic_DNA"/>
</dbReference>
<evidence type="ECO:0000313" key="7">
    <source>
        <dbReference type="EMBL" id="RST93964.1"/>
    </source>
</evidence>
<comment type="similarity">
    <text evidence="1">Belongs to the ABC transporter superfamily.</text>
</comment>
<organism evidence="7 8">
    <name type="scientific">Vagococcus salmoninarum</name>
    <dbReference type="NCBI Taxonomy" id="2739"/>
    <lineage>
        <taxon>Bacteria</taxon>
        <taxon>Bacillati</taxon>
        <taxon>Bacillota</taxon>
        <taxon>Bacilli</taxon>
        <taxon>Lactobacillales</taxon>
        <taxon>Enterococcaceae</taxon>
        <taxon>Vagococcus</taxon>
    </lineage>
</organism>
<dbReference type="GO" id="GO:0006865">
    <property type="term" value="P:amino acid transport"/>
    <property type="evidence" value="ECO:0007669"/>
    <property type="project" value="UniProtKB-KW"/>
</dbReference>
<dbReference type="CDD" id="cd03255">
    <property type="entry name" value="ABC_MJ0796_LolCDE_FtsE"/>
    <property type="match status" value="1"/>
</dbReference>
<comment type="caution">
    <text evidence="7">The sequence shown here is derived from an EMBL/GenBank/DDBJ whole genome shotgun (WGS) entry which is preliminary data.</text>
</comment>
<dbReference type="InterPro" id="IPR003593">
    <property type="entry name" value="AAA+_ATPase"/>
</dbReference>
<dbReference type="InterPro" id="IPR017871">
    <property type="entry name" value="ABC_transporter-like_CS"/>
</dbReference>
<dbReference type="PANTHER" id="PTHR42798:SF7">
    <property type="entry name" value="ALPHA-D-RIBOSE 1-METHYLPHOSPHONATE 5-TRIPHOSPHATE SYNTHASE SUBUNIT PHNL"/>
    <property type="match status" value="1"/>
</dbReference>
<evidence type="ECO:0000256" key="5">
    <source>
        <dbReference type="ARBA" id="ARBA00022970"/>
    </source>
</evidence>
<evidence type="ECO:0000313" key="8">
    <source>
        <dbReference type="Proteomes" id="UP000287239"/>
    </source>
</evidence>
<dbReference type="AlphaFoldDB" id="A0A429ZJU3"/>
<dbReference type="GO" id="GO:0022857">
    <property type="term" value="F:transmembrane transporter activity"/>
    <property type="evidence" value="ECO:0007669"/>
    <property type="project" value="UniProtKB-ARBA"/>
</dbReference>
<evidence type="ECO:0000256" key="1">
    <source>
        <dbReference type="ARBA" id="ARBA00005417"/>
    </source>
</evidence>
<dbReference type="GO" id="GO:0005524">
    <property type="term" value="F:ATP binding"/>
    <property type="evidence" value="ECO:0007669"/>
    <property type="project" value="UniProtKB-KW"/>
</dbReference>